<sequence>MSARSDWLDANNAFLTSALAELRSRLTALAEEHHRNDRVVPAMPAAPMPEPHARRGFGGRRHSDDASAAPAVLRLEPAEPPPTAQPTISPAAADPDAHGTGDESGAPADSASTPAVVPDQPALLTLADRLGLTDFERDVVLLCAAVEFDTGLGGLMADALEPQHRYPTFALALAALPDPSWDALSPDGPLRYWGLIHVDPGGPIISSRLTVDERILHYLKGLTYLDDDLAGLLSPLPAASADLLPPSQSAIVESILEALRLRQGTAVPVIQLLGAGEEGKRAVAQAVSARFGAPLLALAADGFPVDDARAETLTRLIRRETALNPFALFIDVRDVERTAPQVPPLGRWLGRTDQLVFLDAADPWPAIDGAVADVGKPTPAEQHAAWSEQLPPAVANAADRLTGQFDFELPTIHRIAAQATARAAASGDGGAPASDAAEQLWQDCLLQARPVMDQLAQRITPLGQWNDIQLPADELELLHEIAAQVEQRSTVYDGYGFRDKLNRGLGISVLFAGQSGTGKTLAAEVLANGLGLLLYRIDLSAVVSKYIGETEKNLRRLFDAADGGGAILFFDEADALFGKRSEVKDSHDRYANIEVNYLLQRMETYRGLAILATNLKSALDTAFVRRLRFIVDFPFPGVSERRKIWENVFPQGLSVDRLDFDRLAGLDLTGGSISNVALNSAFRAAHAGGDVDMPTVLASARVEFRKLDRPIAESEFAWTAPEGSSA</sequence>
<dbReference type="InterPro" id="IPR003959">
    <property type="entry name" value="ATPase_AAA_core"/>
</dbReference>
<dbReference type="InterPro" id="IPR050221">
    <property type="entry name" value="26S_Proteasome_ATPase"/>
</dbReference>
<evidence type="ECO:0000313" key="6">
    <source>
        <dbReference type="EMBL" id="GLJ77199.1"/>
    </source>
</evidence>
<reference evidence="6" key="1">
    <citation type="journal article" date="2014" name="Int. J. Syst. Evol. Microbiol.">
        <title>Complete genome sequence of Corynebacterium casei LMG S-19264T (=DSM 44701T), isolated from a smear-ripened cheese.</title>
        <authorList>
            <consortium name="US DOE Joint Genome Institute (JGI-PGF)"/>
            <person name="Walter F."/>
            <person name="Albersmeier A."/>
            <person name="Kalinowski J."/>
            <person name="Ruckert C."/>
        </authorList>
    </citation>
    <scope>NUCLEOTIDE SEQUENCE</scope>
    <source>
        <strain evidence="6">VKM Ac-1401</strain>
    </source>
</reference>
<evidence type="ECO:0000256" key="4">
    <source>
        <dbReference type="SAM" id="MobiDB-lite"/>
    </source>
</evidence>
<dbReference type="SUPFAM" id="SSF52540">
    <property type="entry name" value="P-loop containing nucleoside triphosphate hydrolases"/>
    <property type="match status" value="1"/>
</dbReference>
<dbReference type="RefSeq" id="WP_271177843.1">
    <property type="nucleotide sequence ID" value="NZ_BAAAJO010000004.1"/>
</dbReference>
<evidence type="ECO:0000256" key="3">
    <source>
        <dbReference type="ARBA" id="ARBA00022840"/>
    </source>
</evidence>
<dbReference type="InterPro" id="IPR027417">
    <property type="entry name" value="P-loop_NTPase"/>
</dbReference>
<evidence type="ECO:0000259" key="5">
    <source>
        <dbReference type="SMART" id="SM00382"/>
    </source>
</evidence>
<keyword evidence="2" id="KW-0547">Nucleotide-binding</keyword>
<evidence type="ECO:0000313" key="7">
    <source>
        <dbReference type="Proteomes" id="UP001142372"/>
    </source>
</evidence>
<gene>
    <name evidence="6" type="ORF">GCM10017584_27730</name>
</gene>
<dbReference type="Pfam" id="PF00004">
    <property type="entry name" value="AAA"/>
    <property type="match status" value="1"/>
</dbReference>
<feature type="region of interest" description="Disordered" evidence="4">
    <location>
        <begin position="33"/>
        <end position="116"/>
    </location>
</feature>
<protein>
    <submittedName>
        <fullName evidence="6">ATPase</fullName>
    </submittedName>
</protein>
<dbReference type="GO" id="GO:0016887">
    <property type="term" value="F:ATP hydrolysis activity"/>
    <property type="evidence" value="ECO:0007669"/>
    <property type="project" value="InterPro"/>
</dbReference>
<dbReference type="Gene3D" id="3.40.50.300">
    <property type="entry name" value="P-loop containing nucleotide triphosphate hydrolases"/>
    <property type="match status" value="1"/>
</dbReference>
<evidence type="ECO:0000256" key="1">
    <source>
        <dbReference type="ARBA" id="ARBA00006914"/>
    </source>
</evidence>
<feature type="domain" description="AAA+ ATPase" evidence="5">
    <location>
        <begin position="505"/>
        <end position="637"/>
    </location>
</feature>
<organism evidence="6 7">
    <name type="scientific">Leifsonia poae</name>
    <dbReference type="NCBI Taxonomy" id="110933"/>
    <lineage>
        <taxon>Bacteria</taxon>
        <taxon>Bacillati</taxon>
        <taxon>Actinomycetota</taxon>
        <taxon>Actinomycetes</taxon>
        <taxon>Micrococcales</taxon>
        <taxon>Microbacteriaceae</taxon>
        <taxon>Leifsonia</taxon>
    </lineage>
</organism>
<accession>A0A9W6HBV8</accession>
<dbReference type="AlphaFoldDB" id="A0A9W6HBV8"/>
<dbReference type="Proteomes" id="UP001142372">
    <property type="component" value="Unassembled WGS sequence"/>
</dbReference>
<dbReference type="GO" id="GO:0005524">
    <property type="term" value="F:ATP binding"/>
    <property type="evidence" value="ECO:0007669"/>
    <property type="project" value="UniProtKB-KW"/>
</dbReference>
<dbReference type="SMART" id="SM00382">
    <property type="entry name" value="AAA"/>
    <property type="match status" value="1"/>
</dbReference>
<dbReference type="CDD" id="cd19481">
    <property type="entry name" value="RecA-like_protease"/>
    <property type="match status" value="1"/>
</dbReference>
<keyword evidence="7" id="KW-1185">Reference proteome</keyword>
<comment type="similarity">
    <text evidence="1">Belongs to the AAA ATPase family.</text>
</comment>
<dbReference type="InterPro" id="IPR054472">
    <property type="entry name" value="WHD"/>
</dbReference>
<dbReference type="EMBL" id="BSEN01000013">
    <property type="protein sequence ID" value="GLJ77199.1"/>
    <property type="molecule type" value="Genomic_DNA"/>
</dbReference>
<evidence type="ECO:0000256" key="2">
    <source>
        <dbReference type="ARBA" id="ARBA00022741"/>
    </source>
</evidence>
<keyword evidence="3" id="KW-0067">ATP-binding</keyword>
<reference evidence="6" key="2">
    <citation type="submission" date="2023-01" db="EMBL/GenBank/DDBJ databases">
        <authorList>
            <person name="Sun Q."/>
            <person name="Evtushenko L."/>
        </authorList>
    </citation>
    <scope>NUCLEOTIDE SEQUENCE</scope>
    <source>
        <strain evidence="6">VKM Ac-1401</strain>
    </source>
</reference>
<comment type="caution">
    <text evidence="6">The sequence shown here is derived from an EMBL/GenBank/DDBJ whole genome shotgun (WGS) entry which is preliminary data.</text>
</comment>
<name>A0A9W6HBV8_9MICO</name>
<proteinExistence type="inferred from homology"/>
<dbReference type="PANTHER" id="PTHR23073">
    <property type="entry name" value="26S PROTEASOME REGULATORY SUBUNIT"/>
    <property type="match status" value="1"/>
</dbReference>
<dbReference type="InterPro" id="IPR003593">
    <property type="entry name" value="AAA+_ATPase"/>
</dbReference>
<dbReference type="Pfam" id="PF22977">
    <property type="entry name" value="WHD"/>
    <property type="match status" value="1"/>
</dbReference>